<sequence>MMLYHPPEGHNNSSGSVSNASESMVENFSNMSLGKPKPDDISGSSSKANKRAEKKNSSDIKLVPGGGSSSNSKKKGKKPEGQN</sequence>
<organism evidence="2 3">
    <name type="scientific">Meloidogyne hapla</name>
    <name type="common">Root-knot nematode worm</name>
    <dbReference type="NCBI Taxonomy" id="6305"/>
    <lineage>
        <taxon>Eukaryota</taxon>
        <taxon>Metazoa</taxon>
        <taxon>Ecdysozoa</taxon>
        <taxon>Nematoda</taxon>
        <taxon>Chromadorea</taxon>
        <taxon>Rhabditida</taxon>
        <taxon>Tylenchina</taxon>
        <taxon>Tylenchomorpha</taxon>
        <taxon>Tylenchoidea</taxon>
        <taxon>Meloidogynidae</taxon>
        <taxon>Meloidogyninae</taxon>
        <taxon>Meloidogyne</taxon>
    </lineage>
</organism>
<feature type="compositionally biased region" description="Low complexity" evidence="1">
    <location>
        <begin position="11"/>
        <end position="23"/>
    </location>
</feature>
<accession>A0A1I8BTQ3</accession>
<evidence type="ECO:0000256" key="1">
    <source>
        <dbReference type="SAM" id="MobiDB-lite"/>
    </source>
</evidence>
<reference evidence="3" key="1">
    <citation type="submission" date="2016-11" db="UniProtKB">
        <authorList>
            <consortium name="WormBaseParasite"/>
        </authorList>
    </citation>
    <scope>IDENTIFICATION</scope>
</reference>
<dbReference type="Proteomes" id="UP000095281">
    <property type="component" value="Unplaced"/>
</dbReference>
<evidence type="ECO:0000313" key="3">
    <source>
        <dbReference type="WBParaSite" id="MhA1_Contig61.frz3.gene8"/>
    </source>
</evidence>
<feature type="region of interest" description="Disordered" evidence="1">
    <location>
        <begin position="1"/>
        <end position="83"/>
    </location>
</feature>
<dbReference type="WBParaSite" id="MhA1_Contig61.frz3.gene8">
    <property type="protein sequence ID" value="MhA1_Contig61.frz3.gene8"/>
    <property type="gene ID" value="MhA1_Contig61.frz3.gene8"/>
</dbReference>
<keyword evidence="2" id="KW-1185">Reference proteome</keyword>
<proteinExistence type="predicted"/>
<dbReference type="AlphaFoldDB" id="A0A1I8BTQ3"/>
<evidence type="ECO:0000313" key="2">
    <source>
        <dbReference type="Proteomes" id="UP000095281"/>
    </source>
</evidence>
<protein>
    <submittedName>
        <fullName evidence="3">Ovule protein</fullName>
    </submittedName>
</protein>
<name>A0A1I8BTQ3_MELHA</name>